<name>D9Q104_ACIS3</name>
<dbReference type="HOGENOM" id="CLU_053467_0_0_2"/>
<dbReference type="KEGG" id="asc:ASAC_0585"/>
<dbReference type="PANTHER" id="PTHR43288:SF1">
    <property type="entry name" value="GLYCYL-RADICAL ENZYME ACTIVATING ENZYME MJ0021-RELATED"/>
    <property type="match status" value="1"/>
</dbReference>
<dbReference type="GO" id="GO:0046872">
    <property type="term" value="F:metal ion binding"/>
    <property type="evidence" value="ECO:0007669"/>
    <property type="project" value="UniProtKB-KW"/>
</dbReference>
<evidence type="ECO:0000256" key="3">
    <source>
        <dbReference type="ARBA" id="ARBA00023004"/>
    </source>
</evidence>
<evidence type="ECO:0000256" key="4">
    <source>
        <dbReference type="ARBA" id="ARBA00023014"/>
    </source>
</evidence>
<dbReference type="InParanoid" id="D9Q104"/>
<evidence type="ECO:0000256" key="1">
    <source>
        <dbReference type="ARBA" id="ARBA00022691"/>
    </source>
</evidence>
<dbReference type="PROSITE" id="PS51918">
    <property type="entry name" value="RADICAL_SAM"/>
    <property type="match status" value="1"/>
</dbReference>
<organism evidence="6 7">
    <name type="scientific">Acidilobus saccharovorans (strain DSM 16705 / JCM 18335 / VKM B-2471 / 345-15)</name>
    <dbReference type="NCBI Taxonomy" id="666510"/>
    <lineage>
        <taxon>Archaea</taxon>
        <taxon>Thermoproteota</taxon>
        <taxon>Thermoprotei</taxon>
        <taxon>Acidilobales</taxon>
        <taxon>Acidilobaceae</taxon>
        <taxon>Acidilobus</taxon>
    </lineage>
</organism>
<keyword evidence="7" id="KW-1185">Reference proteome</keyword>
<dbReference type="PANTHER" id="PTHR43288">
    <property type="entry name" value="BIOTIN SYNTHASE-RELATED PROTEIN, RADICAL SAM SUPERFAMILY"/>
    <property type="match status" value="1"/>
</dbReference>
<evidence type="ECO:0000313" key="7">
    <source>
        <dbReference type="Proteomes" id="UP000000346"/>
    </source>
</evidence>
<dbReference type="SUPFAM" id="SSF102114">
    <property type="entry name" value="Radical SAM enzymes"/>
    <property type="match status" value="1"/>
</dbReference>
<reference evidence="6 7" key="1">
    <citation type="journal article" date="2010" name="Appl. Environ. Microbiol.">
        <title>The genome sequence of the crenarchaeon Acidilobus saccharovorans supports a new order, Acidilobales, and suggests an important ecological role in terrestrial acidic hot springs.</title>
        <authorList>
            <person name="Mardanov A.V."/>
            <person name="Svetlitchnyi V.A."/>
            <person name="Beletsky A.V."/>
            <person name="Prokofeva M.I."/>
            <person name="Bonch-Osmolovskaya E.A."/>
            <person name="Ravin N.V."/>
            <person name="Skryabin K.G."/>
        </authorList>
    </citation>
    <scope>NUCLEOTIDE SEQUENCE [LARGE SCALE GENOMIC DNA]</scope>
    <source>
        <strain evidence="7">DSM 16705 / JCM 18335 / VKM B-2471 / 345-15</strain>
    </source>
</reference>
<sequence>MLLGDATKGLMTGRLTRGCELCYAGLKAVIFITGVCDENCFYCPVDRDRFGRRVMYVNDERAYDINDIIREVERQGATGASITGGDPLADLPLTLSLIRALKATFGPEFHIHLYTPGRHSTPEALLALWRAGLDEIRFHPVSKNYMKGIEYAVRLTGMRVGAEMPIAPGLEGWVKEVIKFVDSVGGHFVNLDEMEFAEPNREPLRLRGLRPDDSREAAVKGSLRAAMEVLSWAESNVRVPVHFCPVSFKDLVQVRNRYRRTASRDLRWYEVPLDDGTVARGEIVGEDGDVIGYFRPGEQVSLPKGAVARVVVTYPTQARSPVLCEAESEDPAEAFRECS</sequence>
<dbReference type="GO" id="GO:0051536">
    <property type="term" value="F:iron-sulfur cluster binding"/>
    <property type="evidence" value="ECO:0007669"/>
    <property type="project" value="UniProtKB-KW"/>
</dbReference>
<accession>D9Q104</accession>
<dbReference type="STRING" id="666510.ASAC_0585"/>
<feature type="domain" description="Radical SAM core" evidence="5">
    <location>
        <begin position="21"/>
        <end position="234"/>
    </location>
</feature>
<dbReference type="SMART" id="SM00729">
    <property type="entry name" value="Elp3"/>
    <property type="match status" value="1"/>
</dbReference>
<keyword evidence="4" id="KW-0411">Iron-sulfur</keyword>
<dbReference type="eggNOG" id="arCOG00932">
    <property type="taxonomic scope" value="Archaea"/>
</dbReference>
<dbReference type="EMBL" id="CP001742">
    <property type="protein sequence ID" value="ADL18992.1"/>
    <property type="molecule type" value="Genomic_DNA"/>
</dbReference>
<evidence type="ECO:0000259" key="5">
    <source>
        <dbReference type="PROSITE" id="PS51918"/>
    </source>
</evidence>
<dbReference type="InterPro" id="IPR058240">
    <property type="entry name" value="rSAM_sf"/>
</dbReference>
<dbReference type="RefSeq" id="WP_013266504.1">
    <property type="nucleotide sequence ID" value="NC_014374.1"/>
</dbReference>
<evidence type="ECO:0000313" key="6">
    <source>
        <dbReference type="EMBL" id="ADL18992.1"/>
    </source>
</evidence>
<dbReference type="InterPro" id="IPR040087">
    <property type="entry name" value="MJ0021-like"/>
</dbReference>
<dbReference type="OrthoDB" id="372128at2157"/>
<protein>
    <recommendedName>
        <fullName evidence="5">Radical SAM core domain-containing protein</fullName>
    </recommendedName>
</protein>
<keyword evidence="3" id="KW-0408">Iron</keyword>
<dbReference type="InterPro" id="IPR006638">
    <property type="entry name" value="Elp3/MiaA/NifB-like_rSAM"/>
</dbReference>
<dbReference type="CDD" id="cd01335">
    <property type="entry name" value="Radical_SAM"/>
    <property type="match status" value="1"/>
</dbReference>
<dbReference type="InterPro" id="IPR007197">
    <property type="entry name" value="rSAM"/>
</dbReference>
<gene>
    <name evidence="6" type="ordered locus">ASAC_0585</name>
</gene>
<dbReference type="Proteomes" id="UP000000346">
    <property type="component" value="Chromosome"/>
</dbReference>
<dbReference type="SFLD" id="SFLDS00029">
    <property type="entry name" value="Radical_SAM"/>
    <property type="match status" value="1"/>
</dbReference>
<dbReference type="GO" id="GO:0003824">
    <property type="term" value="F:catalytic activity"/>
    <property type="evidence" value="ECO:0007669"/>
    <property type="project" value="InterPro"/>
</dbReference>
<evidence type="ECO:0000256" key="2">
    <source>
        <dbReference type="ARBA" id="ARBA00022723"/>
    </source>
</evidence>
<proteinExistence type="predicted"/>
<keyword evidence="1" id="KW-0949">S-adenosyl-L-methionine</keyword>
<dbReference type="Gene3D" id="3.20.20.70">
    <property type="entry name" value="Aldolase class I"/>
    <property type="match status" value="1"/>
</dbReference>
<keyword evidence="2" id="KW-0479">Metal-binding</keyword>
<dbReference type="SFLD" id="SFLDG01108">
    <property type="entry name" value="Uncharacterised_Radical_SAM_Su"/>
    <property type="match status" value="1"/>
</dbReference>
<dbReference type="Pfam" id="PF04055">
    <property type="entry name" value="Radical_SAM"/>
    <property type="match status" value="1"/>
</dbReference>
<dbReference type="InterPro" id="IPR013785">
    <property type="entry name" value="Aldolase_TIM"/>
</dbReference>
<dbReference type="GeneID" id="9498817"/>
<dbReference type="AlphaFoldDB" id="D9Q104"/>